<dbReference type="Gene3D" id="3.40.50.300">
    <property type="entry name" value="P-loop containing nucleotide triphosphate hydrolases"/>
    <property type="match status" value="1"/>
</dbReference>
<dbReference type="EMBL" id="CP006912">
    <property type="protein sequence ID" value="AHB48969.1"/>
    <property type="molecule type" value="Genomic_DNA"/>
</dbReference>
<dbReference type="RefSeq" id="WP_023787745.1">
    <property type="nucleotide sequence ID" value="NC_022997.1"/>
</dbReference>
<dbReference type="InterPro" id="IPR048089">
    <property type="entry name" value="McdA"/>
</dbReference>
<protein>
    <submittedName>
        <fullName evidence="2">ParA</fullName>
    </submittedName>
</protein>
<dbReference type="NCBIfam" id="NF041546">
    <property type="entry name" value="ParA_partition"/>
    <property type="match status" value="1"/>
</dbReference>
<dbReference type="InterPro" id="IPR002586">
    <property type="entry name" value="CobQ/CobB/MinD/ParA_Nub-bd_dom"/>
</dbReference>
<dbReference type="Pfam" id="PF01656">
    <property type="entry name" value="CbiA"/>
    <property type="match status" value="1"/>
</dbReference>
<evidence type="ECO:0000313" key="2">
    <source>
        <dbReference type="EMBL" id="AHB48969.1"/>
    </source>
</evidence>
<accession>V5SG90</accession>
<sequence>MKTIALLSQKGGSGKTTLSLNLAIAAARANLSTVVIDLDPQQSASRWARLRKDGNPVIVSGHAPNLATLLAQARDGDAALAFIDTAPKSESASLIAAKAADLLIIPCQPSSLDLDAVADTVNIAKLAARPAVFVLNGCKAGSSLTEMAAEALADYGLPVLPVRIGSRVAFIKSLTEGKGVVEFEPSGRSAQEIRQLFTLTRKHADMRG</sequence>
<proteinExistence type="predicted"/>
<dbReference type="InterPro" id="IPR027417">
    <property type="entry name" value="P-loop_NTPase"/>
</dbReference>
<dbReference type="HOGENOM" id="CLU_037612_5_3_5"/>
<dbReference type="PANTHER" id="PTHR13696">
    <property type="entry name" value="P-LOOP CONTAINING NUCLEOSIDE TRIPHOSPHATE HYDROLASE"/>
    <property type="match status" value="1"/>
</dbReference>
<name>V5SG90_9HYPH</name>
<dbReference type="PATRIC" id="fig|1029756.8.peg.2496"/>
<dbReference type="Proteomes" id="UP000018542">
    <property type="component" value="Chromosome"/>
</dbReference>
<dbReference type="STRING" id="1029756.W911_12025"/>
<dbReference type="CDD" id="cd02042">
    <property type="entry name" value="ParAB_family"/>
    <property type="match status" value="1"/>
</dbReference>
<keyword evidence="3" id="KW-1185">Reference proteome</keyword>
<dbReference type="OrthoDB" id="9804460at2"/>
<gene>
    <name evidence="2" type="ORF">W911_12025</name>
</gene>
<organism evidence="2 3">
    <name type="scientific">Hyphomicrobium nitrativorans NL23</name>
    <dbReference type="NCBI Taxonomy" id="1029756"/>
    <lineage>
        <taxon>Bacteria</taxon>
        <taxon>Pseudomonadati</taxon>
        <taxon>Pseudomonadota</taxon>
        <taxon>Alphaproteobacteria</taxon>
        <taxon>Hyphomicrobiales</taxon>
        <taxon>Hyphomicrobiaceae</taxon>
        <taxon>Hyphomicrobium</taxon>
    </lineage>
</organism>
<feature type="domain" description="CobQ/CobB/MinD/ParA nucleotide binding" evidence="1">
    <location>
        <begin position="4"/>
        <end position="178"/>
    </location>
</feature>
<evidence type="ECO:0000259" key="1">
    <source>
        <dbReference type="Pfam" id="PF01656"/>
    </source>
</evidence>
<dbReference type="KEGG" id="hni:W911_12025"/>
<reference evidence="2 3" key="1">
    <citation type="journal article" date="2014" name="Genome Announc.">
        <title>Complete Genome Sequence of Hyphomicrobium nitrativorans Strain NL23, a Denitrifying Bacterium Isolated from Biofilm of a Methanol-Fed Denitrification System Treating Seawater at the Montreal Biodome.</title>
        <authorList>
            <person name="Martineau C."/>
            <person name="Villeneuve C."/>
            <person name="Mauffrey F."/>
            <person name="Villemur R."/>
        </authorList>
    </citation>
    <scope>NUCLEOTIDE SEQUENCE [LARGE SCALE GENOMIC DNA]</scope>
    <source>
        <strain evidence="2">NL23</strain>
    </source>
</reference>
<evidence type="ECO:0000313" key="3">
    <source>
        <dbReference type="Proteomes" id="UP000018542"/>
    </source>
</evidence>
<dbReference type="PANTHER" id="PTHR13696:SF96">
    <property type="entry name" value="COBQ_COBB_MIND_PARA NUCLEOTIDE BINDING DOMAIN-CONTAINING PROTEIN"/>
    <property type="match status" value="1"/>
</dbReference>
<dbReference type="SUPFAM" id="SSF52540">
    <property type="entry name" value="P-loop containing nucleoside triphosphate hydrolases"/>
    <property type="match status" value="1"/>
</dbReference>
<dbReference type="AlphaFoldDB" id="V5SG90"/>
<dbReference type="InterPro" id="IPR050678">
    <property type="entry name" value="DNA_Partitioning_ATPase"/>
</dbReference>
<dbReference type="PIRSF" id="PIRSF009320">
    <property type="entry name" value="Nuc_binding_HP_1000"/>
    <property type="match status" value="1"/>
</dbReference>